<proteinExistence type="predicted"/>
<organism evidence="2 3">
    <name type="scientific">Agrobacterium tumefaciens</name>
    <dbReference type="NCBI Taxonomy" id="358"/>
    <lineage>
        <taxon>Bacteria</taxon>
        <taxon>Pseudomonadati</taxon>
        <taxon>Pseudomonadota</taxon>
        <taxon>Alphaproteobacteria</taxon>
        <taxon>Hyphomicrobiales</taxon>
        <taxon>Rhizobiaceae</taxon>
        <taxon>Rhizobium/Agrobacterium group</taxon>
        <taxon>Agrobacterium</taxon>
        <taxon>Agrobacterium tumefaciens complex</taxon>
    </lineage>
</organism>
<name>A0AAW8M2C4_AGRTU</name>
<dbReference type="Proteomes" id="UP001265315">
    <property type="component" value="Unassembled WGS sequence"/>
</dbReference>
<keyword evidence="1" id="KW-0472">Membrane</keyword>
<evidence type="ECO:0000313" key="2">
    <source>
        <dbReference type="EMBL" id="MDR6705471.1"/>
    </source>
</evidence>
<protein>
    <submittedName>
        <fullName evidence="2">Uncharacterized protein</fullName>
    </submittedName>
</protein>
<accession>A0AAW8M2C4</accession>
<gene>
    <name evidence="2" type="ORF">J2W61_005346</name>
</gene>
<keyword evidence="1" id="KW-0812">Transmembrane</keyword>
<dbReference type="EMBL" id="JAVDSW010000010">
    <property type="protein sequence ID" value="MDR6705471.1"/>
    <property type="molecule type" value="Genomic_DNA"/>
</dbReference>
<dbReference type="AlphaFoldDB" id="A0AAW8M2C4"/>
<reference evidence="2" key="1">
    <citation type="submission" date="2023-07" db="EMBL/GenBank/DDBJ databases">
        <title>Sorghum-associated microbial communities from plants grown in Nebraska, USA.</title>
        <authorList>
            <person name="Schachtman D."/>
        </authorList>
    </citation>
    <scope>NUCLEOTIDE SEQUENCE</scope>
    <source>
        <strain evidence="2">1457</strain>
    </source>
</reference>
<evidence type="ECO:0000256" key="1">
    <source>
        <dbReference type="SAM" id="Phobius"/>
    </source>
</evidence>
<sequence length="73" mass="8069">MEKEYPTSQLWSARRSQLWHVFGFLFGSAAALDALVHQTFVAELVGSAVSRVAIATVGTTWAFSPMAHPSWFL</sequence>
<evidence type="ECO:0000313" key="3">
    <source>
        <dbReference type="Proteomes" id="UP001265315"/>
    </source>
</evidence>
<keyword evidence="1" id="KW-1133">Transmembrane helix</keyword>
<feature type="transmembrane region" description="Helical" evidence="1">
    <location>
        <begin position="18"/>
        <end position="36"/>
    </location>
</feature>
<dbReference type="RefSeq" id="WP_111785323.1">
    <property type="nucleotide sequence ID" value="NZ_JAGIPD010000016.1"/>
</dbReference>
<comment type="caution">
    <text evidence="2">The sequence shown here is derived from an EMBL/GenBank/DDBJ whole genome shotgun (WGS) entry which is preliminary data.</text>
</comment>